<keyword evidence="3" id="KW-0378">Hydrolase</keyword>
<dbReference type="InterPro" id="IPR049163">
    <property type="entry name" value="Pif1-like_2B_dom"/>
</dbReference>
<keyword evidence="3" id="KW-0067">ATP-binding</keyword>
<accession>A0A2P4Y296</accession>
<feature type="domain" description="DNA helicase Pif1-like 2B" evidence="2">
    <location>
        <begin position="101"/>
        <end position="147"/>
    </location>
</feature>
<dbReference type="EMBL" id="NCKW01006388">
    <property type="protein sequence ID" value="POM71930.1"/>
    <property type="molecule type" value="Genomic_DNA"/>
</dbReference>
<proteinExistence type="predicted"/>
<evidence type="ECO:0000256" key="1">
    <source>
        <dbReference type="SAM" id="MobiDB-lite"/>
    </source>
</evidence>
<protein>
    <submittedName>
        <fullName evidence="3">Helitron helicase-like protein</fullName>
    </submittedName>
</protein>
<keyword evidence="3" id="KW-0347">Helicase</keyword>
<feature type="region of interest" description="Disordered" evidence="1">
    <location>
        <begin position="212"/>
        <end position="232"/>
    </location>
</feature>
<evidence type="ECO:0000313" key="3">
    <source>
        <dbReference type="EMBL" id="POM71930.1"/>
    </source>
</evidence>
<dbReference type="OrthoDB" id="95750at2759"/>
<dbReference type="Pfam" id="PF21530">
    <property type="entry name" value="Pif1_2B_dom"/>
    <property type="match status" value="1"/>
</dbReference>
<dbReference type="GO" id="GO:0004386">
    <property type="term" value="F:helicase activity"/>
    <property type="evidence" value="ECO:0007669"/>
    <property type="project" value="UniProtKB-KW"/>
</dbReference>
<name>A0A2P4Y296_9STRA</name>
<dbReference type="InterPro" id="IPR027417">
    <property type="entry name" value="P-loop_NTPase"/>
</dbReference>
<sequence length="232" mass="25922">MCIVSGAWTDSQWDDEETKENENMEAPPNFNLLPSTKRLLTEVLVNMMRTGKCEIAILAPTNANVRRVNDTVAKCHPGEIKEYLYVDSLKGVADPNMFEPKFLNSLHFSGIPPHRIVLKIRTPIIMIRKLNNDAGLCNGTRRRVVSLRERSIEATIMLGPFKGKRVFIPLSCDSGYCDDDEQAQGQSINHVRVNIKPPVFAHGQLVVEGDFTVGHQGSRGDRKPSAKMGTHQ</sequence>
<reference evidence="3 4" key="1">
    <citation type="journal article" date="2017" name="Genome Biol. Evol.">
        <title>Phytophthora megakarya and P. palmivora, closely related causal agents of cacao black pod rot, underwent increases in genome sizes and gene numbers by different mechanisms.</title>
        <authorList>
            <person name="Ali S.S."/>
            <person name="Shao J."/>
            <person name="Lary D.J."/>
            <person name="Kronmiller B."/>
            <person name="Shen D."/>
            <person name="Strem M.D."/>
            <person name="Amoako-Attah I."/>
            <person name="Akrofi A.Y."/>
            <person name="Begoude B.A."/>
            <person name="Ten Hoopen G.M."/>
            <person name="Coulibaly K."/>
            <person name="Kebe B.I."/>
            <person name="Melnick R.L."/>
            <person name="Guiltinan M.J."/>
            <person name="Tyler B.M."/>
            <person name="Meinhardt L.W."/>
            <person name="Bailey B.A."/>
        </authorList>
    </citation>
    <scope>NUCLEOTIDE SEQUENCE [LARGE SCALE GENOMIC DNA]</scope>
    <source>
        <strain evidence="4">sbr112.9</strain>
    </source>
</reference>
<evidence type="ECO:0000313" key="4">
    <source>
        <dbReference type="Proteomes" id="UP000237271"/>
    </source>
</evidence>
<dbReference type="SUPFAM" id="SSF52540">
    <property type="entry name" value="P-loop containing nucleoside triphosphate hydrolases"/>
    <property type="match status" value="1"/>
</dbReference>
<dbReference type="Proteomes" id="UP000237271">
    <property type="component" value="Unassembled WGS sequence"/>
</dbReference>
<dbReference type="AlphaFoldDB" id="A0A2P4Y296"/>
<organism evidence="3 4">
    <name type="scientific">Phytophthora palmivora</name>
    <dbReference type="NCBI Taxonomy" id="4796"/>
    <lineage>
        <taxon>Eukaryota</taxon>
        <taxon>Sar</taxon>
        <taxon>Stramenopiles</taxon>
        <taxon>Oomycota</taxon>
        <taxon>Peronosporomycetes</taxon>
        <taxon>Peronosporales</taxon>
        <taxon>Peronosporaceae</taxon>
        <taxon>Phytophthora</taxon>
    </lineage>
</organism>
<comment type="caution">
    <text evidence="3">The sequence shown here is derived from an EMBL/GenBank/DDBJ whole genome shotgun (WGS) entry which is preliminary data.</text>
</comment>
<keyword evidence="4" id="KW-1185">Reference proteome</keyword>
<dbReference type="PANTHER" id="PTHR10492">
    <property type="match status" value="1"/>
</dbReference>
<feature type="region of interest" description="Disordered" evidence="1">
    <location>
        <begin position="1"/>
        <end position="25"/>
    </location>
</feature>
<dbReference type="PANTHER" id="PTHR10492:SF57">
    <property type="entry name" value="ATP-DEPENDENT DNA HELICASE"/>
    <property type="match status" value="1"/>
</dbReference>
<gene>
    <name evidence="3" type="ORF">PHPALM_11438</name>
</gene>
<evidence type="ECO:0000259" key="2">
    <source>
        <dbReference type="Pfam" id="PF21530"/>
    </source>
</evidence>
<keyword evidence="3" id="KW-0547">Nucleotide-binding</keyword>